<name>A0ABS9Y5B9_9ACTN</name>
<sequence>MSVKSFLSWTVLTVLFLAGLSATLAPGAVLGGLEGTQKTAATIGAAVLSLVAGVTLFRREPLKSFLGSRPVLWFLFLFNLAVAVIAPFAIGGSKGTGLAIGMGVVSLGAGAGLLQSRGKPRTERA</sequence>
<comment type="caution">
    <text evidence="2">The sequence shown here is derived from an EMBL/GenBank/DDBJ whole genome shotgun (WGS) entry which is preliminary data.</text>
</comment>
<gene>
    <name evidence="2" type="ORF">MQP27_14915</name>
</gene>
<keyword evidence="1" id="KW-1133">Transmembrane helix</keyword>
<feature type="transmembrane region" description="Helical" evidence="1">
    <location>
        <begin position="41"/>
        <end position="59"/>
    </location>
</feature>
<feature type="transmembrane region" description="Helical" evidence="1">
    <location>
        <begin position="71"/>
        <end position="90"/>
    </location>
</feature>
<organism evidence="2 3">
    <name type="scientific">Streptomyces cylindrosporus</name>
    <dbReference type="NCBI Taxonomy" id="2927583"/>
    <lineage>
        <taxon>Bacteria</taxon>
        <taxon>Bacillati</taxon>
        <taxon>Actinomycetota</taxon>
        <taxon>Actinomycetes</taxon>
        <taxon>Kitasatosporales</taxon>
        <taxon>Streptomycetaceae</taxon>
        <taxon>Streptomyces</taxon>
    </lineage>
</organism>
<evidence type="ECO:0000313" key="2">
    <source>
        <dbReference type="EMBL" id="MCI3272404.1"/>
    </source>
</evidence>
<protein>
    <recommendedName>
        <fullName evidence="4">Integral membrane protein</fullName>
    </recommendedName>
</protein>
<evidence type="ECO:0000313" key="3">
    <source>
        <dbReference type="Proteomes" id="UP001165269"/>
    </source>
</evidence>
<evidence type="ECO:0000256" key="1">
    <source>
        <dbReference type="SAM" id="Phobius"/>
    </source>
</evidence>
<reference evidence="2" key="1">
    <citation type="submission" date="2022-03" db="EMBL/GenBank/DDBJ databases">
        <title>Streptomyces 7R015 and 7R016 isolated from Barleria lupulina in Thailand.</title>
        <authorList>
            <person name="Kanchanasin P."/>
            <person name="Phongsopitanun W."/>
            <person name="Tanasupawat S."/>
        </authorList>
    </citation>
    <scope>NUCLEOTIDE SEQUENCE</scope>
    <source>
        <strain evidence="2">7R015</strain>
    </source>
</reference>
<proteinExistence type="predicted"/>
<keyword evidence="1" id="KW-0812">Transmembrane</keyword>
<evidence type="ECO:0008006" key="4">
    <source>
        <dbReference type="Google" id="ProtNLM"/>
    </source>
</evidence>
<dbReference type="EMBL" id="JALDAY010000004">
    <property type="protein sequence ID" value="MCI3272404.1"/>
    <property type="molecule type" value="Genomic_DNA"/>
</dbReference>
<dbReference type="RefSeq" id="WP_242765560.1">
    <property type="nucleotide sequence ID" value="NZ_JALDAY010000004.1"/>
</dbReference>
<accession>A0ABS9Y5B9</accession>
<keyword evidence="1" id="KW-0472">Membrane</keyword>
<dbReference type="Proteomes" id="UP001165269">
    <property type="component" value="Unassembled WGS sequence"/>
</dbReference>
<feature type="transmembrane region" description="Helical" evidence="1">
    <location>
        <begin position="96"/>
        <end position="114"/>
    </location>
</feature>
<keyword evidence="3" id="KW-1185">Reference proteome</keyword>